<evidence type="ECO:0008006" key="3">
    <source>
        <dbReference type="Google" id="ProtNLM"/>
    </source>
</evidence>
<proteinExistence type="predicted"/>
<dbReference type="EMBL" id="JACHJS010000001">
    <property type="protein sequence ID" value="MBB4962838.1"/>
    <property type="molecule type" value="Genomic_DNA"/>
</dbReference>
<accession>A0A7W7WTU2</accession>
<protein>
    <recommendedName>
        <fullName evidence="3">Transcriptional regulator</fullName>
    </recommendedName>
</protein>
<comment type="caution">
    <text evidence="1">The sequence shown here is derived from an EMBL/GenBank/DDBJ whole genome shotgun (WGS) entry which is preliminary data.</text>
</comment>
<evidence type="ECO:0000313" key="2">
    <source>
        <dbReference type="Proteomes" id="UP000542674"/>
    </source>
</evidence>
<evidence type="ECO:0000313" key="1">
    <source>
        <dbReference type="EMBL" id="MBB4962838.1"/>
    </source>
</evidence>
<reference evidence="1 2" key="1">
    <citation type="submission" date="2020-08" db="EMBL/GenBank/DDBJ databases">
        <title>Sequencing the genomes of 1000 actinobacteria strains.</title>
        <authorList>
            <person name="Klenk H.-P."/>
        </authorList>
    </citation>
    <scope>NUCLEOTIDE SEQUENCE [LARGE SCALE GENOMIC DNA]</scope>
    <source>
        <strain evidence="1 2">DSM 45084</strain>
    </source>
</reference>
<sequence>MTGYTIRLRTIPFAKAMLLAGFRSDYVLSKAMGVNRTTVTRVRTGELNPGAAFVAGALTALSPLDFDDLFEIVRP</sequence>
<dbReference type="Proteomes" id="UP000542674">
    <property type="component" value="Unassembled WGS sequence"/>
</dbReference>
<dbReference type="AlphaFoldDB" id="A0A7W7WTU2"/>
<organism evidence="1 2">
    <name type="scientific">Saccharothrix violaceirubra</name>
    <dbReference type="NCBI Taxonomy" id="413306"/>
    <lineage>
        <taxon>Bacteria</taxon>
        <taxon>Bacillati</taxon>
        <taxon>Actinomycetota</taxon>
        <taxon>Actinomycetes</taxon>
        <taxon>Pseudonocardiales</taxon>
        <taxon>Pseudonocardiaceae</taxon>
        <taxon>Saccharothrix</taxon>
    </lineage>
</organism>
<keyword evidence="2" id="KW-1185">Reference proteome</keyword>
<dbReference type="RefSeq" id="WP_312865423.1">
    <property type="nucleotide sequence ID" value="NZ_BAABAI010000004.1"/>
</dbReference>
<name>A0A7W7WTU2_9PSEU</name>
<gene>
    <name evidence="1" type="ORF">F4559_000197</name>
</gene>